<dbReference type="GO" id="GO:0010078">
    <property type="term" value="P:maintenance of root meristem identity"/>
    <property type="evidence" value="ECO:0007669"/>
    <property type="project" value="TreeGrafter"/>
</dbReference>
<sequence length="92" mass="11122">MVRIKNVSEESNKARREAESFERVIQMKTEKKEEEYTVKLSLLYLQETEERRRKKIEELKGLENSHCDYKNMKVRMEAEIAGLLKRMEVTRQ</sequence>
<reference evidence="3" key="1">
    <citation type="submission" date="2021-01" db="EMBL/GenBank/DDBJ databases">
        <authorList>
            <person name="Bezrukov I."/>
        </authorList>
    </citation>
    <scope>NUCLEOTIDE SEQUENCE</scope>
</reference>
<dbReference type="InterPro" id="IPR004082">
    <property type="entry name" value="OBERON"/>
</dbReference>
<gene>
    <name evidence="3" type="ORF">AARE701A_LOCUS11803</name>
</gene>
<keyword evidence="1" id="KW-0175">Coiled coil</keyword>
<evidence type="ECO:0000256" key="1">
    <source>
        <dbReference type="SAM" id="Coils"/>
    </source>
</evidence>
<dbReference type="PANTHER" id="PTHR21736:SF38">
    <property type="entry name" value="PROTEIN OBERON 3"/>
    <property type="match status" value="1"/>
</dbReference>
<dbReference type="PRINTS" id="PR01544">
    <property type="entry name" value="ARATH130DUF"/>
</dbReference>
<organism evidence="3 4">
    <name type="scientific">Arabidopsis arenosa</name>
    <name type="common">Sand rock-cress</name>
    <name type="synonym">Cardaminopsis arenosa</name>
    <dbReference type="NCBI Taxonomy" id="38785"/>
    <lineage>
        <taxon>Eukaryota</taxon>
        <taxon>Viridiplantae</taxon>
        <taxon>Streptophyta</taxon>
        <taxon>Embryophyta</taxon>
        <taxon>Tracheophyta</taxon>
        <taxon>Spermatophyta</taxon>
        <taxon>Magnoliopsida</taxon>
        <taxon>eudicotyledons</taxon>
        <taxon>Gunneridae</taxon>
        <taxon>Pentapetalae</taxon>
        <taxon>rosids</taxon>
        <taxon>malvids</taxon>
        <taxon>Brassicales</taxon>
        <taxon>Brassicaceae</taxon>
        <taxon>Camelineae</taxon>
        <taxon>Arabidopsis</taxon>
    </lineage>
</organism>
<evidence type="ECO:0000313" key="3">
    <source>
        <dbReference type="EMBL" id="CAE6062835.1"/>
    </source>
</evidence>
<name>A0A8S2AI07_ARAAE</name>
<dbReference type="EMBL" id="LR999455">
    <property type="protein sequence ID" value="CAE6062835.1"/>
    <property type="molecule type" value="Genomic_DNA"/>
</dbReference>
<dbReference type="PANTHER" id="PTHR21736">
    <property type="entry name" value="VERNALIZATION-INSENSITIVE PROTEIN 3"/>
    <property type="match status" value="1"/>
</dbReference>
<dbReference type="AlphaFoldDB" id="A0A8S2AI07"/>
<dbReference type="GO" id="GO:0005634">
    <property type="term" value="C:nucleus"/>
    <property type="evidence" value="ECO:0007669"/>
    <property type="project" value="TreeGrafter"/>
</dbReference>
<proteinExistence type="predicted"/>
<feature type="coiled-coil region" evidence="1">
    <location>
        <begin position="4"/>
        <end position="65"/>
    </location>
</feature>
<dbReference type="Proteomes" id="UP000682877">
    <property type="component" value="Chromosome 5"/>
</dbReference>
<dbReference type="InterPro" id="IPR032535">
    <property type="entry name" value="Oberon_CC"/>
</dbReference>
<feature type="domain" description="Oberon coiled-coil region" evidence="2">
    <location>
        <begin position="10"/>
        <end position="84"/>
    </location>
</feature>
<dbReference type="GO" id="GO:0010492">
    <property type="term" value="P:maintenance of shoot apical meristem identity"/>
    <property type="evidence" value="ECO:0007669"/>
    <property type="project" value="TreeGrafter"/>
</dbReference>
<dbReference type="Pfam" id="PF16312">
    <property type="entry name" value="Oberon_cc"/>
    <property type="match status" value="1"/>
</dbReference>
<evidence type="ECO:0000259" key="2">
    <source>
        <dbReference type="Pfam" id="PF16312"/>
    </source>
</evidence>
<accession>A0A8S2AI07</accession>
<dbReference type="GO" id="GO:0010468">
    <property type="term" value="P:regulation of gene expression"/>
    <property type="evidence" value="ECO:0007669"/>
    <property type="project" value="TreeGrafter"/>
</dbReference>
<dbReference type="GO" id="GO:0010071">
    <property type="term" value="P:root meristem specification"/>
    <property type="evidence" value="ECO:0007669"/>
    <property type="project" value="TreeGrafter"/>
</dbReference>
<evidence type="ECO:0000313" key="4">
    <source>
        <dbReference type="Proteomes" id="UP000682877"/>
    </source>
</evidence>
<keyword evidence="4" id="KW-1185">Reference proteome</keyword>
<protein>
    <recommendedName>
        <fullName evidence="2">Oberon coiled-coil region domain-containing protein</fullName>
    </recommendedName>
</protein>